<gene>
    <name evidence="2" type="ORF">Fcan01_25608</name>
</gene>
<keyword evidence="1" id="KW-1133">Transmembrane helix</keyword>
<proteinExistence type="predicted"/>
<feature type="transmembrane region" description="Helical" evidence="1">
    <location>
        <begin position="121"/>
        <end position="144"/>
    </location>
</feature>
<keyword evidence="1" id="KW-0812">Transmembrane</keyword>
<reference evidence="2 3" key="1">
    <citation type="submission" date="2015-12" db="EMBL/GenBank/DDBJ databases">
        <title>The genome of Folsomia candida.</title>
        <authorList>
            <person name="Faddeeva A."/>
            <person name="Derks M.F."/>
            <person name="Anvar Y."/>
            <person name="Smit S."/>
            <person name="Van Straalen N."/>
            <person name="Roelofs D."/>
        </authorList>
    </citation>
    <scope>NUCLEOTIDE SEQUENCE [LARGE SCALE GENOMIC DNA]</scope>
    <source>
        <strain evidence="2 3">VU population</strain>
        <tissue evidence="2">Whole body</tissue>
    </source>
</reference>
<evidence type="ECO:0000313" key="3">
    <source>
        <dbReference type="Proteomes" id="UP000198287"/>
    </source>
</evidence>
<organism evidence="2 3">
    <name type="scientific">Folsomia candida</name>
    <name type="common">Springtail</name>
    <dbReference type="NCBI Taxonomy" id="158441"/>
    <lineage>
        <taxon>Eukaryota</taxon>
        <taxon>Metazoa</taxon>
        <taxon>Ecdysozoa</taxon>
        <taxon>Arthropoda</taxon>
        <taxon>Hexapoda</taxon>
        <taxon>Collembola</taxon>
        <taxon>Entomobryomorpha</taxon>
        <taxon>Isotomoidea</taxon>
        <taxon>Isotomidae</taxon>
        <taxon>Proisotominae</taxon>
        <taxon>Folsomia</taxon>
    </lineage>
</organism>
<sequence>MLANDINFVKSYLKLGAYFGCLPVKWDTQSRRIVASRRAQRITLLSYIFHSCILACRVFSTITLSSSELLDQGQACLGVVAYLTTIPIRFDVPIDHGNIQLANFLLQQNIGSQKVKFCIKLFCIALAVTGPLISSALGILTIFAPCQPIKQSVLWKLSKWKFALLNPPVLCKLNL</sequence>
<dbReference type="Proteomes" id="UP000198287">
    <property type="component" value="Unassembled WGS sequence"/>
</dbReference>
<evidence type="ECO:0000256" key="1">
    <source>
        <dbReference type="SAM" id="Phobius"/>
    </source>
</evidence>
<protein>
    <submittedName>
        <fullName evidence="2">Uncharacterized protein</fullName>
    </submittedName>
</protein>
<dbReference type="EMBL" id="LNIX01000038">
    <property type="protein sequence ID" value="OXA39593.1"/>
    <property type="molecule type" value="Genomic_DNA"/>
</dbReference>
<keyword evidence="3" id="KW-1185">Reference proteome</keyword>
<name>A0A226D360_FOLCA</name>
<dbReference type="AlphaFoldDB" id="A0A226D360"/>
<accession>A0A226D360</accession>
<keyword evidence="1" id="KW-0472">Membrane</keyword>
<comment type="caution">
    <text evidence="2">The sequence shown here is derived from an EMBL/GenBank/DDBJ whole genome shotgun (WGS) entry which is preliminary data.</text>
</comment>
<evidence type="ECO:0000313" key="2">
    <source>
        <dbReference type="EMBL" id="OXA39593.1"/>
    </source>
</evidence>